<dbReference type="InterPro" id="IPR032710">
    <property type="entry name" value="NTF2-like_dom_sf"/>
</dbReference>
<dbReference type="EMBL" id="WBWX01000019">
    <property type="protein sequence ID" value="KAB2790336.1"/>
    <property type="molecule type" value="Genomic_DNA"/>
</dbReference>
<dbReference type="GO" id="GO:0030638">
    <property type="term" value="P:polyketide metabolic process"/>
    <property type="evidence" value="ECO:0007669"/>
    <property type="project" value="InterPro"/>
</dbReference>
<sequence length="148" mass="16576">MTDTISTPLVTGVASEDQRAVETLYAAFEGNPDLLDEAVIPEWEDIPLAPHQAPGRDGMKPLIREFNAAFPDLKITIREMIGVPGKVAVRAAITGTHKGDWFGVAATGRRFEMAILEFHYLVEGRVTHTWHLEDWFGWFFQVGAWPNK</sequence>
<reference evidence="1 2" key="1">
    <citation type="submission" date="2019-09" db="EMBL/GenBank/DDBJ databases">
        <title>Taxonomic organization of the family Brucellaceae based on a phylogenomic approach.</title>
        <authorList>
            <person name="Leclercq S."/>
            <person name="Cloeckaert A."/>
            <person name="Zygmunt M.S."/>
        </authorList>
    </citation>
    <scope>NUCLEOTIDE SEQUENCE [LARGE SCALE GENOMIC DNA]</scope>
    <source>
        <strain evidence="1 2">CCUG 34461</strain>
    </source>
</reference>
<dbReference type="Pfam" id="PF07366">
    <property type="entry name" value="SnoaL"/>
    <property type="match status" value="1"/>
</dbReference>
<dbReference type="RefSeq" id="WP_151577162.1">
    <property type="nucleotide sequence ID" value="NZ_WBWX01000019.1"/>
</dbReference>
<protein>
    <submittedName>
        <fullName evidence="1">Ester cyclase</fullName>
    </submittedName>
</protein>
<dbReference type="AlphaFoldDB" id="A0A6I0DI97"/>
<name>A0A6I0DI97_BRUAN</name>
<accession>A0A6I0DI97</accession>
<comment type="caution">
    <text evidence="1">The sequence shown here is derived from an EMBL/GenBank/DDBJ whole genome shotgun (WGS) entry which is preliminary data.</text>
</comment>
<dbReference type="SUPFAM" id="SSF54427">
    <property type="entry name" value="NTF2-like"/>
    <property type="match status" value="1"/>
</dbReference>
<dbReference type="PANTHER" id="PTHR38436:SF1">
    <property type="entry name" value="ESTER CYCLASE"/>
    <property type="match status" value="1"/>
</dbReference>
<dbReference type="Proteomes" id="UP000441102">
    <property type="component" value="Unassembled WGS sequence"/>
</dbReference>
<dbReference type="Gene3D" id="3.10.450.50">
    <property type="match status" value="1"/>
</dbReference>
<evidence type="ECO:0000313" key="2">
    <source>
        <dbReference type="Proteomes" id="UP000441102"/>
    </source>
</evidence>
<dbReference type="PANTHER" id="PTHR38436">
    <property type="entry name" value="POLYKETIDE CYCLASE SNOAL-LIKE DOMAIN"/>
    <property type="match status" value="1"/>
</dbReference>
<evidence type="ECO:0000313" key="1">
    <source>
        <dbReference type="EMBL" id="KAB2790336.1"/>
    </source>
</evidence>
<dbReference type="InterPro" id="IPR009959">
    <property type="entry name" value="Cyclase_SnoaL-like"/>
</dbReference>
<proteinExistence type="predicted"/>
<gene>
    <name evidence="1" type="ORF">F9L06_25055</name>
</gene>
<organism evidence="1 2">
    <name type="scientific">Brucella anthropi</name>
    <name type="common">Ochrobactrum anthropi</name>
    <dbReference type="NCBI Taxonomy" id="529"/>
    <lineage>
        <taxon>Bacteria</taxon>
        <taxon>Pseudomonadati</taxon>
        <taxon>Pseudomonadota</taxon>
        <taxon>Alphaproteobacteria</taxon>
        <taxon>Hyphomicrobiales</taxon>
        <taxon>Brucellaceae</taxon>
        <taxon>Brucella/Ochrobactrum group</taxon>
        <taxon>Brucella</taxon>
    </lineage>
</organism>